<dbReference type="SMART" id="SM00481">
    <property type="entry name" value="POLIIIAc"/>
    <property type="match status" value="1"/>
</dbReference>
<evidence type="ECO:0000256" key="3">
    <source>
        <dbReference type="ARBA" id="ARBA00019114"/>
    </source>
</evidence>
<comment type="subcellular location">
    <subcellularLocation>
        <location evidence="1">Cytoplasm</location>
    </subcellularLocation>
</comment>
<evidence type="ECO:0000256" key="8">
    <source>
        <dbReference type="ARBA" id="ARBA00049244"/>
    </source>
</evidence>
<dbReference type="EC" id="2.7.7.7" evidence="2"/>
<dbReference type="Pfam" id="PF02811">
    <property type="entry name" value="PHP"/>
    <property type="match status" value="1"/>
</dbReference>
<dbReference type="GO" id="GO:0003676">
    <property type="term" value="F:nucleic acid binding"/>
    <property type="evidence" value="ECO:0007669"/>
    <property type="project" value="InterPro"/>
</dbReference>
<evidence type="ECO:0000256" key="5">
    <source>
        <dbReference type="ARBA" id="ARBA00022695"/>
    </source>
</evidence>
<evidence type="ECO:0000256" key="7">
    <source>
        <dbReference type="ARBA" id="ARBA00022932"/>
    </source>
</evidence>
<dbReference type="PANTHER" id="PTHR32294">
    <property type="entry name" value="DNA POLYMERASE III SUBUNIT ALPHA"/>
    <property type="match status" value="1"/>
</dbReference>
<dbReference type="InterPro" id="IPR004805">
    <property type="entry name" value="DnaE2/DnaE/PolC"/>
</dbReference>
<dbReference type="InterPro" id="IPR012340">
    <property type="entry name" value="NA-bd_OB-fold"/>
</dbReference>
<dbReference type="Gene3D" id="3.20.20.140">
    <property type="entry name" value="Metal-dependent hydrolases"/>
    <property type="match status" value="1"/>
</dbReference>
<feature type="domain" description="Polymerase/histidinol phosphatase N-terminal" evidence="10">
    <location>
        <begin position="7"/>
        <end position="74"/>
    </location>
</feature>
<evidence type="ECO:0000313" key="11">
    <source>
        <dbReference type="EMBL" id="OGF12665.1"/>
    </source>
</evidence>
<dbReference type="NCBIfam" id="TIGR00594">
    <property type="entry name" value="polc"/>
    <property type="match status" value="1"/>
</dbReference>
<dbReference type="InterPro" id="IPR041931">
    <property type="entry name" value="DNA_pol3_alpha_thumb_dom"/>
</dbReference>
<dbReference type="PANTHER" id="PTHR32294:SF0">
    <property type="entry name" value="DNA POLYMERASE III SUBUNIT ALPHA"/>
    <property type="match status" value="1"/>
</dbReference>
<dbReference type="Proteomes" id="UP000177230">
    <property type="component" value="Unassembled WGS sequence"/>
</dbReference>
<dbReference type="AlphaFoldDB" id="A0A1F5RDX4"/>
<evidence type="ECO:0000256" key="6">
    <source>
        <dbReference type="ARBA" id="ARBA00022705"/>
    </source>
</evidence>
<keyword evidence="5" id="KW-0548">Nucleotidyltransferase</keyword>
<organism evidence="11 12">
    <name type="scientific">Candidatus Edwardsbacteria bacterium GWF2_54_11</name>
    <dbReference type="NCBI Taxonomy" id="1817851"/>
    <lineage>
        <taxon>Bacteria</taxon>
        <taxon>Candidatus Edwardsiibacteriota</taxon>
    </lineage>
</organism>
<keyword evidence="7" id="KW-0239">DNA-directed DNA polymerase</keyword>
<dbReference type="EMBL" id="MFFM01000033">
    <property type="protein sequence ID" value="OGF12665.1"/>
    <property type="molecule type" value="Genomic_DNA"/>
</dbReference>
<dbReference type="InterPro" id="IPR003141">
    <property type="entry name" value="Pol/His_phosphatase_N"/>
</dbReference>
<keyword evidence="6" id="KW-0235">DNA replication</keyword>
<dbReference type="GO" id="GO:0005737">
    <property type="term" value="C:cytoplasm"/>
    <property type="evidence" value="ECO:0007669"/>
    <property type="project" value="UniProtKB-SubCell"/>
</dbReference>
<dbReference type="NCBIfam" id="NF005298">
    <property type="entry name" value="PRK06826.1"/>
    <property type="match status" value="1"/>
</dbReference>
<evidence type="ECO:0000313" key="12">
    <source>
        <dbReference type="Proteomes" id="UP000177230"/>
    </source>
</evidence>
<dbReference type="Pfam" id="PF14579">
    <property type="entry name" value="HHH_6"/>
    <property type="match status" value="1"/>
</dbReference>
<dbReference type="Gene3D" id="2.40.50.140">
    <property type="entry name" value="Nucleic acid-binding proteins"/>
    <property type="match status" value="1"/>
</dbReference>
<dbReference type="Pfam" id="PF07733">
    <property type="entry name" value="DNA_pol3_alpha"/>
    <property type="match status" value="1"/>
</dbReference>
<dbReference type="SUPFAM" id="SSF89550">
    <property type="entry name" value="PHP domain-like"/>
    <property type="match status" value="1"/>
</dbReference>
<feature type="region of interest" description="Disordered" evidence="9">
    <location>
        <begin position="1146"/>
        <end position="1167"/>
    </location>
</feature>
<dbReference type="InterPro" id="IPR004013">
    <property type="entry name" value="PHP_dom"/>
</dbReference>
<dbReference type="InterPro" id="IPR040982">
    <property type="entry name" value="DNA_pol3_finger"/>
</dbReference>
<dbReference type="InterPro" id="IPR011708">
    <property type="entry name" value="DNA_pol3_alpha_NTPase_dom"/>
</dbReference>
<evidence type="ECO:0000256" key="2">
    <source>
        <dbReference type="ARBA" id="ARBA00012417"/>
    </source>
</evidence>
<dbReference type="InterPro" id="IPR016195">
    <property type="entry name" value="Pol/histidinol_Pase-like"/>
</dbReference>
<dbReference type="Gene3D" id="1.10.150.870">
    <property type="match status" value="1"/>
</dbReference>
<comment type="caution">
    <text evidence="11">The sequence shown here is derived from an EMBL/GenBank/DDBJ whole genome shotgun (WGS) entry which is preliminary data.</text>
</comment>
<gene>
    <name evidence="11" type="ORF">A2024_00325</name>
</gene>
<accession>A0A1F5RDX4</accession>
<dbReference type="InterPro" id="IPR029460">
    <property type="entry name" value="DNAPol_HHH"/>
</dbReference>
<evidence type="ECO:0000256" key="4">
    <source>
        <dbReference type="ARBA" id="ARBA00022679"/>
    </source>
</evidence>
<evidence type="ECO:0000259" key="10">
    <source>
        <dbReference type="SMART" id="SM00481"/>
    </source>
</evidence>
<dbReference type="GO" id="GO:0003887">
    <property type="term" value="F:DNA-directed DNA polymerase activity"/>
    <property type="evidence" value="ECO:0007669"/>
    <property type="project" value="UniProtKB-KW"/>
</dbReference>
<dbReference type="CDD" id="cd12113">
    <property type="entry name" value="PHP_PolIIIA_DnaE3"/>
    <property type="match status" value="1"/>
</dbReference>
<evidence type="ECO:0000256" key="9">
    <source>
        <dbReference type="SAM" id="MobiDB-lite"/>
    </source>
</evidence>
<comment type="catalytic activity">
    <reaction evidence="8">
        <text>DNA(n) + a 2'-deoxyribonucleoside 5'-triphosphate = DNA(n+1) + diphosphate</text>
        <dbReference type="Rhea" id="RHEA:22508"/>
        <dbReference type="Rhea" id="RHEA-COMP:17339"/>
        <dbReference type="Rhea" id="RHEA-COMP:17340"/>
        <dbReference type="ChEBI" id="CHEBI:33019"/>
        <dbReference type="ChEBI" id="CHEBI:61560"/>
        <dbReference type="ChEBI" id="CHEBI:173112"/>
        <dbReference type="EC" id="2.7.7.7"/>
    </reaction>
</comment>
<protein>
    <recommendedName>
        <fullName evidence="3">DNA polymerase III subunit alpha</fullName>
        <ecNumber evidence="2">2.7.7.7</ecNumber>
    </recommendedName>
</protein>
<dbReference type="Pfam" id="PF01336">
    <property type="entry name" value="tRNA_anti-codon"/>
    <property type="match status" value="1"/>
</dbReference>
<keyword evidence="4" id="KW-0808">Transferase</keyword>
<name>A0A1F5RDX4_9BACT</name>
<dbReference type="CDD" id="cd04485">
    <property type="entry name" value="DnaE_OBF"/>
    <property type="match status" value="1"/>
</dbReference>
<proteinExistence type="predicted"/>
<evidence type="ECO:0000256" key="1">
    <source>
        <dbReference type="ARBA" id="ARBA00004496"/>
    </source>
</evidence>
<dbReference type="GO" id="GO:0006260">
    <property type="term" value="P:DNA replication"/>
    <property type="evidence" value="ECO:0007669"/>
    <property type="project" value="UniProtKB-KW"/>
</dbReference>
<dbReference type="GO" id="GO:0008408">
    <property type="term" value="F:3'-5' exonuclease activity"/>
    <property type="evidence" value="ECO:0007669"/>
    <property type="project" value="InterPro"/>
</dbReference>
<dbReference type="InterPro" id="IPR004365">
    <property type="entry name" value="NA-bd_OB_tRNA"/>
</dbReference>
<dbReference type="NCBIfam" id="NF004226">
    <property type="entry name" value="PRK05673.1"/>
    <property type="match status" value="1"/>
</dbReference>
<dbReference type="Pfam" id="PF17657">
    <property type="entry name" value="DNA_pol3_finger"/>
    <property type="match status" value="1"/>
</dbReference>
<sequence length="1167" mass="130058">MPHSRFTHLHLHTEYSVLDGLIPVKKLVEKTAEHKMTSLAITDHGNMFGALDFYTTARSAGIKPIIGSEMYLAPGSRLDRSADAAGETAFHLILLARNETGYRNLMKLSSAGFLDGFYYKPRIDKEFLAQHSEGLLALSSCIQGEIAQAILKGNPLKAREAASFYRELFGPDFFLEIQNHGLPEELQVIPEIAALSRELDIPLVATNDVHYLEAKDAKAHDALLCIQTGRIISDPGRMKFSNDNFYFKSPAEMARLFEEFPQSIDNTMAVAERCNLLLSDLGSGKLNIPSYAIPQEFDSQHAYLRYLAETGLNKRYQTVTSGIRERLNKELEIIEKMNFPGYFLVVKDFIDFARANQVPVGPGRGSAVGSLVLYCLGITDVEPLRFNLLFERFLNPERVSMPDIDIDFGDTQRGKVIEYVNRKYGSDSVAQIITFGTMQAKAAVRDVARVYSLSYSEADKIAKLIPFGNTIAEAIKHVPELDKLVRSDPRFQEVIEIAQAVEGRIRNVGTHAAGVVITPGRLTDYLPLFKSSKGDVSTQYEMGWLEKCGLLKMDFLGLRNLTVIDDTVRMLRERGVNVDIDSIPYNDEQTFALLKKGNTTGIFQLESAGMRDLTVKLQTSSLDDIIAVISLYRPGPMDLIPQFLARKNGQERIEYEHPLLEPICKNTYGILIYQEQVMQAVQALAGYSLGAGYLMLKSIGKKRLEDLEKQRPAFIKGCYEINKIPKDRAEKIFDLLAKFAGYGFNKSHAAGYAVLAYQTAYLKAHYPLEYMSAVLTSVMGDTNKTISFLANCREMGIALLPPDVNTSQHHYQPEGPAIRFGLGAVKNVGRNTIDSIIGARRELKSFDSPKQMLENIDARVVNRKVLESLIKSGCFDAIQPDREGLLVDLDLTMESAAQIRHEREMGQTSFFDSAEPATGAARDQAKKAPAQVSRKQFLAFEKEALGFYLSGHPLEKYAADIKCFASHNLDQLTGLDDYQAVIVAGLISSVKSITQKNGKPMAFISLEDLTGFTEVVVFSDLYDAKRSLINSGGVVLVAGTVSTKEDEAPKIVASDFYALPECRKGLVEQLEIILDQEKMDDEFTRQLTGILQRYPGVCSVTFVVKNGQSLPVRIRSQKLKVMPEQELLAELNQFLGGPLYRFCGKWQPAPPRKQSSYRKNGQGGRYQ</sequence>
<reference evidence="11 12" key="1">
    <citation type="journal article" date="2016" name="Nat. Commun.">
        <title>Thousands of microbial genomes shed light on interconnected biogeochemical processes in an aquifer system.</title>
        <authorList>
            <person name="Anantharaman K."/>
            <person name="Brown C.T."/>
            <person name="Hug L.A."/>
            <person name="Sharon I."/>
            <person name="Castelle C.J."/>
            <person name="Probst A.J."/>
            <person name="Thomas B.C."/>
            <person name="Singh A."/>
            <person name="Wilkins M.J."/>
            <person name="Karaoz U."/>
            <person name="Brodie E.L."/>
            <person name="Williams K.H."/>
            <person name="Hubbard S.S."/>
            <person name="Banfield J.F."/>
        </authorList>
    </citation>
    <scope>NUCLEOTIDE SEQUENCE [LARGE SCALE GENOMIC DNA]</scope>
</reference>
<dbReference type="Gene3D" id="1.10.10.1600">
    <property type="entry name" value="Bacterial DNA polymerase III alpha subunit, thumb domain"/>
    <property type="match status" value="1"/>
</dbReference>